<keyword evidence="3" id="KW-1185">Reference proteome</keyword>
<sequence>MNEAEIAERFIAAAETNRKRQVKGTKPTEYGSAMPEYVRTRADMNGWGRSHGDHLLPGDDPLAEERRRFWEGETTRPSAAAISCLEQCERWTAVLVSSPDNRRALWAWAKSKAGGQTFASWCFKVEGIHPETGRRRKDRAISQIASALGGNVLQHKEMQGSGVLFEGAISAYFADTVEDEAPKGPRDFSWRSDPALRPVDDPANRDTRWAERQTERRRQMAERPDLKRGRSA</sequence>
<comment type="caution">
    <text evidence="2">The sequence shown here is derived from an EMBL/GenBank/DDBJ whole genome shotgun (WGS) entry which is preliminary data.</text>
</comment>
<proteinExistence type="predicted"/>
<dbReference type="RefSeq" id="WP_163045634.1">
    <property type="nucleotide sequence ID" value="NZ_JAAAMJ010000020.1"/>
</dbReference>
<feature type="region of interest" description="Disordered" evidence="1">
    <location>
        <begin position="181"/>
        <end position="232"/>
    </location>
</feature>
<dbReference type="Proteomes" id="UP000476332">
    <property type="component" value="Unassembled WGS sequence"/>
</dbReference>
<feature type="compositionally biased region" description="Basic and acidic residues" evidence="1">
    <location>
        <begin position="198"/>
        <end position="232"/>
    </location>
</feature>
<dbReference type="AlphaFoldDB" id="A0A6L9MLK1"/>
<accession>A0A6L9MLK1</accession>
<dbReference type="EMBL" id="JAAAMJ010000020">
    <property type="protein sequence ID" value="NDV88784.1"/>
    <property type="molecule type" value="Genomic_DNA"/>
</dbReference>
<feature type="compositionally biased region" description="Basic and acidic residues" evidence="1">
    <location>
        <begin position="181"/>
        <end position="190"/>
    </location>
</feature>
<gene>
    <name evidence="2" type="ORF">GTW51_18985</name>
</gene>
<evidence type="ECO:0000313" key="2">
    <source>
        <dbReference type="EMBL" id="NDV88784.1"/>
    </source>
</evidence>
<evidence type="ECO:0000313" key="3">
    <source>
        <dbReference type="Proteomes" id="UP000476332"/>
    </source>
</evidence>
<organism evidence="2 3">
    <name type="scientific">Aurantimonas aggregata</name>
    <dbReference type="NCBI Taxonomy" id="2047720"/>
    <lineage>
        <taxon>Bacteria</taxon>
        <taxon>Pseudomonadati</taxon>
        <taxon>Pseudomonadota</taxon>
        <taxon>Alphaproteobacteria</taxon>
        <taxon>Hyphomicrobiales</taxon>
        <taxon>Aurantimonadaceae</taxon>
        <taxon>Aurantimonas</taxon>
    </lineage>
</organism>
<name>A0A6L9MLK1_9HYPH</name>
<reference evidence="2 3" key="1">
    <citation type="submission" date="2020-01" db="EMBL/GenBank/DDBJ databases">
        <title>Genomes of bacteria type strains.</title>
        <authorList>
            <person name="Chen J."/>
            <person name="Zhu S."/>
            <person name="Chen J."/>
        </authorList>
    </citation>
    <scope>NUCLEOTIDE SEQUENCE [LARGE SCALE GENOMIC DNA]</scope>
    <source>
        <strain evidence="2 3">KCTC 52919</strain>
    </source>
</reference>
<evidence type="ECO:0000256" key="1">
    <source>
        <dbReference type="SAM" id="MobiDB-lite"/>
    </source>
</evidence>
<protein>
    <submittedName>
        <fullName evidence="2">Uncharacterized protein</fullName>
    </submittedName>
</protein>